<dbReference type="AlphaFoldDB" id="B7PU98"/>
<evidence type="ECO:0000256" key="1">
    <source>
        <dbReference type="SAM" id="Phobius"/>
    </source>
</evidence>
<feature type="transmembrane region" description="Helical" evidence="1">
    <location>
        <begin position="20"/>
        <end position="37"/>
    </location>
</feature>
<dbReference type="VEuPathDB" id="VectorBase:ISCW007526"/>
<dbReference type="HOGENOM" id="CLU_1715278_0_0_1"/>
<organism>
    <name type="scientific">Ixodes scapularis</name>
    <name type="common">Black-legged tick</name>
    <name type="synonym">Deer tick</name>
    <dbReference type="NCBI Taxonomy" id="6945"/>
    <lineage>
        <taxon>Eukaryota</taxon>
        <taxon>Metazoa</taxon>
        <taxon>Ecdysozoa</taxon>
        <taxon>Arthropoda</taxon>
        <taxon>Chelicerata</taxon>
        <taxon>Arachnida</taxon>
        <taxon>Acari</taxon>
        <taxon>Parasitiformes</taxon>
        <taxon>Ixodida</taxon>
        <taxon>Ixodoidea</taxon>
        <taxon>Ixodidae</taxon>
        <taxon>Ixodinae</taxon>
        <taxon>Ixodes</taxon>
    </lineage>
</organism>
<keyword evidence="2" id="KW-0176">Collagen</keyword>
<evidence type="ECO:0000313" key="3">
    <source>
        <dbReference type="EnsemblMetazoa" id="ISCW007526-PA"/>
    </source>
</evidence>
<dbReference type="OrthoDB" id="6514044at2759"/>
<dbReference type="GO" id="GO:0005581">
    <property type="term" value="C:collagen trimer"/>
    <property type="evidence" value="ECO:0007669"/>
    <property type="project" value="UniProtKB-KW"/>
</dbReference>
<keyword evidence="1" id="KW-0812">Transmembrane</keyword>
<evidence type="ECO:0000313" key="4">
    <source>
        <dbReference type="Proteomes" id="UP000001555"/>
    </source>
</evidence>
<keyword evidence="4" id="KW-1185">Reference proteome</keyword>
<keyword evidence="1" id="KW-1133">Transmembrane helix</keyword>
<dbReference type="PaxDb" id="6945-B7PU98"/>
<sequence length="153" mass="16843">MDPPWGVVAVGGSRRCLDRVHVWCVVGLLVVCLHWMVEAQLMPGSADLVALTDLTQLPLGVDVRTGICEDRPAWLDSQGAPMFPGPDTAWHRLSLSVKGNSVTLVKDCAVRGTEAIDRSDEALIDHSGIILIGQKFYDDEVYQVRRDSHLVRL</sequence>
<evidence type="ECO:0000313" key="2">
    <source>
        <dbReference type="EMBL" id="EEC10170.1"/>
    </source>
</evidence>
<protein>
    <submittedName>
        <fullName evidence="2 3">Collagen, putative</fullName>
    </submittedName>
</protein>
<dbReference type="VEuPathDB" id="VectorBase:ISCI007526"/>
<proteinExistence type="predicted"/>
<gene>
    <name evidence="2" type="ORF">IscW_ISCW007526</name>
</gene>
<keyword evidence="1" id="KW-0472">Membrane</keyword>
<dbReference type="EMBL" id="ABJB010137565">
    <property type="status" value="NOT_ANNOTATED_CDS"/>
    <property type="molecule type" value="Genomic_DNA"/>
</dbReference>
<name>B7PU98_IXOSC</name>
<dbReference type="Gene3D" id="2.60.120.200">
    <property type="match status" value="1"/>
</dbReference>
<dbReference type="InterPro" id="IPR013320">
    <property type="entry name" value="ConA-like_dom_sf"/>
</dbReference>
<dbReference type="InParanoid" id="B7PU98"/>
<dbReference type="Proteomes" id="UP000001555">
    <property type="component" value="Unassembled WGS sequence"/>
</dbReference>
<reference evidence="3" key="2">
    <citation type="submission" date="2020-05" db="UniProtKB">
        <authorList>
            <consortium name="EnsemblMetazoa"/>
        </authorList>
    </citation>
    <scope>IDENTIFICATION</scope>
    <source>
        <strain evidence="3">wikel</strain>
    </source>
</reference>
<dbReference type="EMBL" id="DS791415">
    <property type="protein sequence ID" value="EEC10170.1"/>
    <property type="molecule type" value="Genomic_DNA"/>
</dbReference>
<accession>B7PU98</accession>
<dbReference type="EMBL" id="ABJB010293744">
    <property type="status" value="NOT_ANNOTATED_CDS"/>
    <property type="molecule type" value="Genomic_DNA"/>
</dbReference>
<dbReference type="EMBL" id="ABJB010697083">
    <property type="status" value="NOT_ANNOTATED_CDS"/>
    <property type="molecule type" value="Genomic_DNA"/>
</dbReference>
<dbReference type="VEuPathDB" id="VectorBase:ISCP_007708"/>
<reference evidence="2 4" key="1">
    <citation type="submission" date="2008-03" db="EMBL/GenBank/DDBJ databases">
        <title>Annotation of Ixodes scapularis.</title>
        <authorList>
            <consortium name="Ixodes scapularis Genome Project Consortium"/>
            <person name="Caler E."/>
            <person name="Hannick L.I."/>
            <person name="Bidwell S."/>
            <person name="Joardar V."/>
            <person name="Thiagarajan M."/>
            <person name="Amedeo P."/>
            <person name="Galinsky K.J."/>
            <person name="Schobel S."/>
            <person name="Inman J."/>
            <person name="Hostetler J."/>
            <person name="Miller J."/>
            <person name="Hammond M."/>
            <person name="Megy K."/>
            <person name="Lawson D."/>
            <person name="Kodira C."/>
            <person name="Sutton G."/>
            <person name="Meyer J."/>
            <person name="Hill C.A."/>
            <person name="Birren B."/>
            <person name="Nene V."/>
            <person name="Collins F."/>
            <person name="Alarcon-Chaidez F."/>
            <person name="Wikel S."/>
            <person name="Strausberg R."/>
        </authorList>
    </citation>
    <scope>NUCLEOTIDE SEQUENCE [LARGE SCALE GENOMIC DNA]</scope>
    <source>
        <strain evidence="4">Wikel</strain>
        <strain evidence="2">Wikel colony</strain>
    </source>
</reference>
<dbReference type="SUPFAM" id="SSF49899">
    <property type="entry name" value="Concanavalin A-like lectins/glucanases"/>
    <property type="match status" value="1"/>
</dbReference>
<dbReference type="EnsemblMetazoa" id="ISCW007526-RA">
    <property type="protein sequence ID" value="ISCW007526-PA"/>
    <property type="gene ID" value="ISCW007526"/>
</dbReference>